<feature type="transmembrane region" description="Helical" evidence="8">
    <location>
        <begin position="592"/>
        <end position="614"/>
    </location>
</feature>
<evidence type="ECO:0000256" key="1">
    <source>
        <dbReference type="ARBA" id="ARBA00004141"/>
    </source>
</evidence>
<gene>
    <name evidence="10" type="ORF">SAMN06265379_10279</name>
</gene>
<keyword evidence="2" id="KW-0813">Transport</keyword>
<keyword evidence="4" id="KW-0547">Nucleotide-binding</keyword>
<evidence type="ECO:0000313" key="11">
    <source>
        <dbReference type="Proteomes" id="UP000319040"/>
    </source>
</evidence>
<feature type="transmembrane region" description="Helical" evidence="8">
    <location>
        <begin position="709"/>
        <end position="727"/>
    </location>
</feature>
<keyword evidence="5" id="KW-0067">ATP-binding</keyword>
<feature type="transmembrane region" description="Helical" evidence="8">
    <location>
        <begin position="634"/>
        <end position="652"/>
    </location>
</feature>
<comment type="subcellular location">
    <subcellularLocation>
        <location evidence="1">Membrane</location>
        <topology evidence="1">Multi-pass membrane protein</topology>
    </subcellularLocation>
</comment>
<keyword evidence="3 8" id="KW-0812">Transmembrane</keyword>
<feature type="transmembrane region" description="Helical" evidence="8">
    <location>
        <begin position="994"/>
        <end position="1019"/>
    </location>
</feature>
<dbReference type="Pfam" id="PF00005">
    <property type="entry name" value="ABC_tran"/>
    <property type="match status" value="1"/>
</dbReference>
<dbReference type="EMBL" id="FXTB01000002">
    <property type="protein sequence ID" value="SMO50871.1"/>
    <property type="molecule type" value="Genomic_DNA"/>
</dbReference>
<protein>
    <submittedName>
        <fullName evidence="10">ABC-type multidrug transport system, ATPase component</fullName>
    </submittedName>
</protein>
<dbReference type="Pfam" id="PF01061">
    <property type="entry name" value="ABC2_membrane"/>
    <property type="match status" value="1"/>
</dbReference>
<keyword evidence="11" id="KW-1185">Reference proteome</keyword>
<feature type="domain" description="ABC transporter" evidence="9">
    <location>
        <begin position="253"/>
        <end position="493"/>
    </location>
</feature>
<dbReference type="InterPro" id="IPR003593">
    <property type="entry name" value="AAA+_ATPase"/>
</dbReference>
<evidence type="ECO:0000259" key="9">
    <source>
        <dbReference type="PROSITE" id="PS50893"/>
    </source>
</evidence>
<evidence type="ECO:0000256" key="5">
    <source>
        <dbReference type="ARBA" id="ARBA00022840"/>
    </source>
</evidence>
<dbReference type="GO" id="GO:0005524">
    <property type="term" value="F:ATP binding"/>
    <property type="evidence" value="ECO:0007669"/>
    <property type="project" value="UniProtKB-KW"/>
</dbReference>
<dbReference type="GO" id="GO:0140359">
    <property type="term" value="F:ABC-type transporter activity"/>
    <property type="evidence" value="ECO:0007669"/>
    <property type="project" value="InterPro"/>
</dbReference>
<reference evidence="10 11" key="1">
    <citation type="submission" date="2017-05" db="EMBL/GenBank/DDBJ databases">
        <authorList>
            <person name="Varghese N."/>
            <person name="Submissions S."/>
        </authorList>
    </citation>
    <scope>NUCLEOTIDE SEQUENCE [LARGE SCALE GENOMIC DNA]</scope>
    <source>
        <strain evidence="10 11">DSM 27040</strain>
    </source>
</reference>
<dbReference type="PROSITE" id="PS00211">
    <property type="entry name" value="ABC_TRANSPORTER_1"/>
    <property type="match status" value="1"/>
</dbReference>
<organism evidence="10 11">
    <name type="scientific">Saccharicrinis carchari</name>
    <dbReference type="NCBI Taxonomy" id="1168039"/>
    <lineage>
        <taxon>Bacteria</taxon>
        <taxon>Pseudomonadati</taxon>
        <taxon>Bacteroidota</taxon>
        <taxon>Bacteroidia</taxon>
        <taxon>Marinilabiliales</taxon>
        <taxon>Marinilabiliaceae</taxon>
        <taxon>Saccharicrinis</taxon>
    </lineage>
</organism>
<dbReference type="Gene3D" id="3.40.50.300">
    <property type="entry name" value="P-loop containing nucleotide triphosphate hydrolases"/>
    <property type="match status" value="1"/>
</dbReference>
<evidence type="ECO:0000256" key="7">
    <source>
        <dbReference type="ARBA" id="ARBA00023136"/>
    </source>
</evidence>
<dbReference type="SUPFAM" id="SSF52540">
    <property type="entry name" value="P-loop containing nucleoside triphosphate hydrolases"/>
    <property type="match status" value="1"/>
</dbReference>
<dbReference type="InterPro" id="IPR013525">
    <property type="entry name" value="ABC2_TM"/>
</dbReference>
<keyword evidence="7 8" id="KW-0472">Membrane</keyword>
<evidence type="ECO:0000256" key="6">
    <source>
        <dbReference type="ARBA" id="ARBA00022989"/>
    </source>
</evidence>
<dbReference type="PROSITE" id="PS50893">
    <property type="entry name" value="ABC_TRANSPORTER_2"/>
    <property type="match status" value="1"/>
</dbReference>
<dbReference type="SMART" id="SM00382">
    <property type="entry name" value="AAA"/>
    <property type="match status" value="1"/>
</dbReference>
<dbReference type="GO" id="GO:0016020">
    <property type="term" value="C:membrane"/>
    <property type="evidence" value="ECO:0007669"/>
    <property type="project" value="UniProtKB-SubCell"/>
</dbReference>
<dbReference type="InterPro" id="IPR003439">
    <property type="entry name" value="ABC_transporter-like_ATP-bd"/>
</dbReference>
<feature type="transmembrane region" description="Helical" evidence="8">
    <location>
        <begin position="739"/>
        <end position="760"/>
    </location>
</feature>
<dbReference type="RefSeq" id="WP_246095466.1">
    <property type="nucleotide sequence ID" value="NZ_FXTB01000002.1"/>
</dbReference>
<evidence type="ECO:0000256" key="3">
    <source>
        <dbReference type="ARBA" id="ARBA00022692"/>
    </source>
</evidence>
<proteinExistence type="predicted"/>
<evidence type="ECO:0000256" key="2">
    <source>
        <dbReference type="ARBA" id="ARBA00022448"/>
    </source>
</evidence>
<evidence type="ECO:0000256" key="8">
    <source>
        <dbReference type="SAM" id="Phobius"/>
    </source>
</evidence>
<dbReference type="InterPro" id="IPR050352">
    <property type="entry name" value="ABCG_transporters"/>
</dbReference>
<keyword evidence="6 8" id="KW-1133">Transmembrane helix</keyword>
<dbReference type="PANTHER" id="PTHR48041:SF139">
    <property type="entry name" value="PROTEIN SCARLET"/>
    <property type="match status" value="1"/>
</dbReference>
<dbReference type="InterPro" id="IPR027417">
    <property type="entry name" value="P-loop_NTPase"/>
</dbReference>
<dbReference type="GO" id="GO:0016887">
    <property type="term" value="F:ATP hydrolysis activity"/>
    <property type="evidence" value="ECO:0007669"/>
    <property type="project" value="InterPro"/>
</dbReference>
<evidence type="ECO:0000313" key="10">
    <source>
        <dbReference type="EMBL" id="SMO50871.1"/>
    </source>
</evidence>
<evidence type="ECO:0000256" key="4">
    <source>
        <dbReference type="ARBA" id="ARBA00022741"/>
    </source>
</evidence>
<dbReference type="AlphaFoldDB" id="A0A521BW77"/>
<dbReference type="InterPro" id="IPR017871">
    <property type="entry name" value="ABC_transporter-like_CS"/>
</dbReference>
<dbReference type="PANTHER" id="PTHR48041">
    <property type="entry name" value="ABC TRANSPORTER G FAMILY MEMBER 28"/>
    <property type="match status" value="1"/>
</dbReference>
<feature type="transmembrane region" description="Helical" evidence="8">
    <location>
        <begin position="673"/>
        <end position="697"/>
    </location>
</feature>
<name>A0A521BW77_SACCC</name>
<sequence>MSETLLDALMKLYALLTNVRKESRLDSARSLIEQELLRNFNKEYVDQYLQRFNFYIQSFHKYTYSPIRSEVEQQSSDNYDQLYSICDELNKELERESKIWLFVQLLEFMRKEEKTSTIANEVIDKLSIGMMIDPVDYALLKTFILVDPKEVSDPQKVLVISGQEEPPLPNFKHLYNPKQQVFVWILYIQSTNTFIFRYSGDRNLYLNGHKVERNNAYILSVGSVIKTSRMPPVYYGKVSEVFVQKKESGRIMLKARDVVYKFNDKQIGIHAFSFTGRSGQLVGIMGGSGTGKSTLLNVLNGSYRMSSGSIHINGLDIHEQKEALKGVIGHVPQEDLLIEELTVFENLYFNAELCFSDFTKPEIVSLVESALKDFDLVEARDMVVGSPLNKTLSGGQRKRLNIALELMREPSILFVDEPTSGLSSMDSEKVMALLKRQTLKGRLVILNIHQPSSDIYKMLDKLLIIDKGGYIIYNGNPMDAIVYFKQQANYVNPEDSECYLCGSVKVEQPLSIIEARMVNPDGRLIRKRKTKPVEWYHQYQNEIEQKFEWKKTDQPDEVEPLPPNLYNIPNRLRQFVIYTLRGSLSKYKDRQYMLITFLEAPILALILGLFTKFMAGTASDPNQYIFSQNDNIPAYLFMAVTVALFLGLNVSAEEIIKDRKLLQREKFLNLSRFSYLNSKITILFFISAIQTLSFVLIGNYILEIKGLNPSYWMILFSAACFSNMLGLNISSGIKSVVSIYILIPLILIPQLLFSGVIVNFDKLHNSIQTKDYVPRIADMMTSRWAYEALAVNQFAENRYERNFFEDDQTISESSYYYSLLIPALKQHNARINSLLMENKTEEAQAHRSIIETELTKMDKDLSADFKHAPYQGELPDESYTKQTELLLDSLAIIYQNKYKEARSNKDATYKQLANNMGGADALFKLKQQYHNNSLAAQLLNKTELKHLVLMDGEYIPKKDPVLRDGTSDWGRAHFFAPTKKFAGITIPTPFFNMLVIWFSTWLLYVTLYLDVLRRIIIYFEKFRLKRRFRIHLSKV</sequence>
<dbReference type="Proteomes" id="UP000319040">
    <property type="component" value="Unassembled WGS sequence"/>
</dbReference>
<accession>A0A521BW77</accession>